<keyword evidence="1 3" id="KW-0456">Lyase</keyword>
<accession>A0A7G6ST31</accession>
<dbReference type="Pfam" id="PF03330">
    <property type="entry name" value="DPBB_1"/>
    <property type="match status" value="1"/>
</dbReference>
<dbReference type="CDD" id="cd22268">
    <property type="entry name" value="DPBB_RlpA-like"/>
    <property type="match status" value="1"/>
</dbReference>
<dbReference type="RefSeq" id="WP_095205058.1">
    <property type="nucleotide sequence ID" value="NZ_CP050296.1"/>
</dbReference>
<reference evidence="7" key="1">
    <citation type="journal article" date="2020" name="Mol. Plant Microbe">
        <title>Rhizobial microsymbionts of the narrowly endemic Oxytropis species growing in Kamchatka are characterized by significant genetic diversity and possess a set of genes that are associated with T3SS and T6SS secretion systems and can affect the development of symbiosis.</title>
        <authorList>
            <person name="Safronova V."/>
            <person name="Guro P."/>
            <person name="Sazanova A."/>
            <person name="Kuznetsova I."/>
            <person name="Belimov A."/>
            <person name="Yakubov V."/>
            <person name="Chirak E."/>
            <person name="Afonin A."/>
            <person name="Gogolev Y."/>
            <person name="Andronov E."/>
            <person name="Tikhonovich I."/>
        </authorList>
    </citation>
    <scope>NUCLEOTIDE SEQUENCE [LARGE SCALE GENOMIC DNA]</scope>
    <source>
        <strain evidence="7">583</strain>
    </source>
</reference>
<dbReference type="Proteomes" id="UP000515465">
    <property type="component" value="Chromosome"/>
</dbReference>
<gene>
    <name evidence="3" type="primary">rlpA</name>
    <name evidence="6" type="ORF">HB778_14380</name>
</gene>
<dbReference type="Gene3D" id="2.40.40.10">
    <property type="entry name" value="RlpA-like domain"/>
    <property type="match status" value="1"/>
</dbReference>
<feature type="domain" description="RlpA-like protein double-psi beta-barrel" evidence="5">
    <location>
        <begin position="33"/>
        <end position="118"/>
    </location>
</feature>
<organism evidence="6 7">
    <name type="scientific">Mesorhizobium huakuii</name>
    <dbReference type="NCBI Taxonomy" id="28104"/>
    <lineage>
        <taxon>Bacteria</taxon>
        <taxon>Pseudomonadati</taxon>
        <taxon>Pseudomonadota</taxon>
        <taxon>Alphaproteobacteria</taxon>
        <taxon>Hyphomicrobiales</taxon>
        <taxon>Phyllobacteriaceae</taxon>
        <taxon>Mesorhizobium</taxon>
    </lineage>
</organism>
<dbReference type="GO" id="GO:0000270">
    <property type="term" value="P:peptidoglycan metabolic process"/>
    <property type="evidence" value="ECO:0007669"/>
    <property type="project" value="UniProtKB-UniRule"/>
</dbReference>
<dbReference type="PANTHER" id="PTHR34183">
    <property type="entry name" value="ENDOLYTIC PEPTIDOGLYCAN TRANSGLYCOSYLASE RLPA"/>
    <property type="match status" value="1"/>
</dbReference>
<dbReference type="EC" id="4.2.2.-" evidence="3"/>
<dbReference type="InterPro" id="IPR009009">
    <property type="entry name" value="RlpA-like_DPBB"/>
</dbReference>
<evidence type="ECO:0000256" key="4">
    <source>
        <dbReference type="RuleBase" id="RU003495"/>
    </source>
</evidence>
<name>A0A7G6ST31_9HYPH</name>
<dbReference type="NCBIfam" id="TIGR00413">
    <property type="entry name" value="rlpA"/>
    <property type="match status" value="1"/>
</dbReference>
<evidence type="ECO:0000256" key="3">
    <source>
        <dbReference type="HAMAP-Rule" id="MF_02071"/>
    </source>
</evidence>
<evidence type="ECO:0000259" key="5">
    <source>
        <dbReference type="Pfam" id="PF03330"/>
    </source>
</evidence>
<sequence length="122" mass="12655" precursor="true">MKNLNQTALVAVTIAAGLMVGASATSATAAAGQCGRASWYALHSKTASGERMNPSAMTAAHRTLPFGTKLRVTNQHNGRSVIVRINDRGPFIRGRMLDLSKGAAGQLGFISSGQTAVCVARV</sequence>
<feature type="chain" id="PRO_5029080128" description="Endolytic peptidoglycan transglycosylase RlpA" evidence="3">
    <location>
        <begin position="30"/>
        <end position="122"/>
    </location>
</feature>
<dbReference type="EMBL" id="CP050296">
    <property type="protein sequence ID" value="QND57663.1"/>
    <property type="molecule type" value="Genomic_DNA"/>
</dbReference>
<dbReference type="GO" id="GO:0071555">
    <property type="term" value="P:cell wall organization"/>
    <property type="evidence" value="ECO:0007669"/>
    <property type="project" value="UniProtKB-KW"/>
</dbReference>
<feature type="signal peptide" evidence="3">
    <location>
        <begin position="1"/>
        <end position="29"/>
    </location>
</feature>
<dbReference type="SUPFAM" id="SSF50685">
    <property type="entry name" value="Barwin-like endoglucanases"/>
    <property type="match status" value="1"/>
</dbReference>
<dbReference type="PANTHER" id="PTHR34183:SF8">
    <property type="entry name" value="ENDOLYTIC PEPTIDOGLYCAN TRANSGLYCOSYLASE RLPA-RELATED"/>
    <property type="match status" value="1"/>
</dbReference>
<comment type="function">
    <text evidence="3">Lytic transglycosylase with a strong preference for naked glycan strands that lack stem peptides.</text>
</comment>
<dbReference type="GO" id="GO:0008932">
    <property type="term" value="F:lytic endotransglycosylase activity"/>
    <property type="evidence" value="ECO:0007669"/>
    <property type="project" value="UniProtKB-UniRule"/>
</dbReference>
<dbReference type="HAMAP" id="MF_02071">
    <property type="entry name" value="RlpA"/>
    <property type="match status" value="1"/>
</dbReference>
<evidence type="ECO:0000256" key="2">
    <source>
        <dbReference type="ARBA" id="ARBA00023316"/>
    </source>
</evidence>
<proteinExistence type="inferred from homology"/>
<keyword evidence="2 3" id="KW-0961">Cell wall biogenesis/degradation</keyword>
<evidence type="ECO:0000256" key="1">
    <source>
        <dbReference type="ARBA" id="ARBA00023239"/>
    </source>
</evidence>
<dbReference type="InterPro" id="IPR036908">
    <property type="entry name" value="RlpA-like_sf"/>
</dbReference>
<dbReference type="AlphaFoldDB" id="A0A7G6ST31"/>
<dbReference type="InterPro" id="IPR034718">
    <property type="entry name" value="RlpA"/>
</dbReference>
<evidence type="ECO:0000313" key="6">
    <source>
        <dbReference type="EMBL" id="QND57663.1"/>
    </source>
</evidence>
<comment type="similarity">
    <text evidence="3 4">Belongs to the RlpA family.</text>
</comment>
<keyword evidence="3" id="KW-0732">Signal</keyword>
<protein>
    <recommendedName>
        <fullName evidence="3">Endolytic peptidoglycan transglycosylase RlpA</fullName>
        <ecNumber evidence="3">4.2.2.-</ecNumber>
    </recommendedName>
</protein>
<dbReference type="InterPro" id="IPR012997">
    <property type="entry name" value="RplA"/>
</dbReference>
<evidence type="ECO:0000313" key="7">
    <source>
        <dbReference type="Proteomes" id="UP000515465"/>
    </source>
</evidence>